<reference evidence="5 6" key="1">
    <citation type="submission" date="2021-03" db="EMBL/GenBank/DDBJ databases">
        <title>Genomic Encyclopedia of Type Strains, Phase IV (KMG-IV): sequencing the most valuable type-strain genomes for metagenomic binning, comparative biology and taxonomic classification.</title>
        <authorList>
            <person name="Goeker M."/>
        </authorList>
    </citation>
    <scope>NUCLEOTIDE SEQUENCE [LARGE SCALE GENOMIC DNA]</scope>
    <source>
        <strain evidence="5 6">DSM 27512</strain>
    </source>
</reference>
<dbReference type="SUPFAM" id="SSF56322">
    <property type="entry name" value="ADC synthase"/>
    <property type="match status" value="1"/>
</dbReference>
<keyword evidence="5" id="KW-0032">Aminotransferase</keyword>
<organism evidence="5 6">
    <name type="scientific">Acetoanaerobium pronyense</name>
    <dbReference type="NCBI Taxonomy" id="1482736"/>
    <lineage>
        <taxon>Bacteria</taxon>
        <taxon>Bacillati</taxon>
        <taxon>Bacillota</taxon>
        <taxon>Clostridia</taxon>
        <taxon>Peptostreptococcales</taxon>
        <taxon>Filifactoraceae</taxon>
        <taxon>Acetoanaerobium</taxon>
    </lineage>
</organism>
<accession>A0ABS4KGW1</accession>
<dbReference type="InterPro" id="IPR005802">
    <property type="entry name" value="ADC_synth_comp_1"/>
</dbReference>
<evidence type="ECO:0000259" key="3">
    <source>
        <dbReference type="Pfam" id="PF00425"/>
    </source>
</evidence>
<dbReference type="InterPro" id="IPR019999">
    <property type="entry name" value="Anth_synth_I-like"/>
</dbReference>
<keyword evidence="2 5" id="KW-0808">Transferase</keyword>
<dbReference type="InterPro" id="IPR015890">
    <property type="entry name" value="Chorismate_C"/>
</dbReference>
<dbReference type="PANTHER" id="PTHR11236:SF9">
    <property type="entry name" value="ANTHRANILATE SYNTHASE COMPONENT 1"/>
    <property type="match status" value="1"/>
</dbReference>
<evidence type="ECO:0000256" key="2">
    <source>
        <dbReference type="ARBA" id="ARBA00022679"/>
    </source>
</evidence>
<protein>
    <recommendedName>
        <fullName evidence="1">aminodeoxychorismate synthase</fullName>
        <ecNumber evidence="1">2.6.1.85</ecNumber>
    </recommendedName>
</protein>
<dbReference type="EMBL" id="JAGGLI010000001">
    <property type="protein sequence ID" value="MBP2026371.1"/>
    <property type="molecule type" value="Genomic_DNA"/>
</dbReference>
<feature type="domain" description="Chorismate-utilising enzyme C-terminal" evidence="3">
    <location>
        <begin position="176"/>
        <end position="429"/>
    </location>
</feature>
<dbReference type="PANTHER" id="PTHR11236">
    <property type="entry name" value="AMINOBENZOATE/ANTHRANILATE SYNTHASE"/>
    <property type="match status" value="1"/>
</dbReference>
<proteinExistence type="predicted"/>
<comment type="caution">
    <text evidence="5">The sequence shown here is derived from an EMBL/GenBank/DDBJ whole genome shotgun (WGS) entry which is preliminary data.</text>
</comment>
<evidence type="ECO:0000256" key="1">
    <source>
        <dbReference type="ARBA" id="ARBA00013139"/>
    </source>
</evidence>
<evidence type="ECO:0000313" key="5">
    <source>
        <dbReference type="EMBL" id="MBP2026371.1"/>
    </source>
</evidence>
<dbReference type="InterPro" id="IPR005801">
    <property type="entry name" value="ADC_synthase"/>
</dbReference>
<dbReference type="Proteomes" id="UP001314903">
    <property type="component" value="Unassembled WGS sequence"/>
</dbReference>
<evidence type="ECO:0000259" key="4">
    <source>
        <dbReference type="Pfam" id="PF04715"/>
    </source>
</evidence>
<sequence length="447" mass="51462">MIIELNTSLEAIDLYDLIKEEPYSFILESSLYNERYGRYTVISSSPFEILKYENDEECIDKFKDVMSNYKSSVKGELPFYGGAVGYISYDTGRYFEDIDTLAKADINIPDIYFGLYDWAFVVDHKANKTYIVSPEIDIEKEKNILEKRKKQVYEAVKTVYKFEPDEKILLKGNMTKEYYLSAIEKVREYIRIGDIYQANFTQRFEGETSRTGYDIYRKLREVSPTIFGGFLDFKDVEIISNSPERFLELKNNTLETRPIKGTRPRGKTIEEDQKLKQELLNSSKDKAELLMIVDLERNDLGRVSKIGTVKVPELFVIEEYASVNHLVATVKSELDENKDIFDVIKNTFPGGSITGAPKIKAMQVIEELEPTRRNVYTGSIGYIGFNQNSDFNIAIRTILKKEKFITFQVGGGITYDSSAEDEYMESLHKARSIVKALNGTIENEDFI</sequence>
<dbReference type="InterPro" id="IPR006805">
    <property type="entry name" value="Anth_synth_I_N"/>
</dbReference>
<name>A0ABS4KGW1_9FIRM</name>
<feature type="domain" description="Anthranilate synthase component I N-terminal" evidence="4">
    <location>
        <begin position="9"/>
        <end position="131"/>
    </location>
</feature>
<gene>
    <name evidence="5" type="ORF">J2Z35_000160</name>
</gene>
<dbReference type="RefSeq" id="WP_209658348.1">
    <property type="nucleotide sequence ID" value="NZ_JAGGLI010000001.1"/>
</dbReference>
<dbReference type="Gene3D" id="3.60.120.10">
    <property type="entry name" value="Anthranilate synthase"/>
    <property type="match status" value="1"/>
</dbReference>
<keyword evidence="6" id="KW-1185">Reference proteome</keyword>
<dbReference type="EC" id="2.6.1.85" evidence="1"/>
<dbReference type="NCBIfam" id="TIGR00553">
    <property type="entry name" value="pabB"/>
    <property type="match status" value="1"/>
</dbReference>
<dbReference type="PRINTS" id="PR00095">
    <property type="entry name" value="ANTSNTHASEI"/>
</dbReference>
<dbReference type="Pfam" id="PF00425">
    <property type="entry name" value="Chorismate_bind"/>
    <property type="match status" value="1"/>
</dbReference>
<dbReference type="GO" id="GO:0046820">
    <property type="term" value="F:4-amino-4-deoxychorismate synthase activity"/>
    <property type="evidence" value="ECO:0007669"/>
    <property type="project" value="UniProtKB-EC"/>
</dbReference>
<evidence type="ECO:0000313" key="6">
    <source>
        <dbReference type="Proteomes" id="UP001314903"/>
    </source>
</evidence>
<dbReference type="Pfam" id="PF04715">
    <property type="entry name" value="Anth_synt_I_N"/>
    <property type="match status" value="1"/>
</dbReference>